<protein>
    <submittedName>
        <fullName evidence="9">Arsenic transporter</fullName>
    </submittedName>
</protein>
<dbReference type="PANTHER" id="PTHR43302:SF5">
    <property type="entry name" value="TRANSPORTER ARSB-RELATED"/>
    <property type="match status" value="1"/>
</dbReference>
<dbReference type="EMBL" id="JAMPKK010000045">
    <property type="protein sequence ID" value="MEP0866520.1"/>
    <property type="molecule type" value="Genomic_DNA"/>
</dbReference>
<keyword evidence="5" id="KW-0059">Arsenical resistance</keyword>
<sequence>MSLTASSVWAIAIFILTLTLVIWQPRGLGIGFSAGGGALLALATGVVSLQNVPQVWQIVWNATFTLVALIIISLILDEAGFFLWLALHIARWGRGRGNLLFALIVLLGAAVTAVFTNDGTALIWTPTVMEMLLALGFGSQAILAFVMACGFIADATSLPLSVSNLVNIISADYFQISFLRYALVMVPVNVVAVVSSLSVLWFYFQRNIPSSYSATLPNPSTAIRDRLVFRWSFPILGLLLSGYFLAEPLNIPVSLVAGLGAFVMLALGGRWFQPSVRPVINLRQVLRVAPWQVVLFSLGMYLVVFGLRNAGLTTFLSLSLENLSQWGITLTTIGTGFLATLLSCVMNNLPSVLINSLAIKDISSSPPEIREAMIYANVIGCDLGAKITPIGSLSTLLWLHILARKGLFISWGEYIPVALILTLPVLFVTLLTLAIWLPWLLA</sequence>
<keyword evidence="6 8" id="KW-1133">Transmembrane helix</keyword>
<feature type="transmembrane region" description="Helical" evidence="8">
    <location>
        <begin position="158"/>
        <end position="176"/>
    </location>
</feature>
<feature type="transmembrane region" description="Helical" evidence="8">
    <location>
        <begin position="284"/>
        <end position="306"/>
    </location>
</feature>
<feature type="transmembrane region" description="Helical" evidence="8">
    <location>
        <begin position="30"/>
        <end position="52"/>
    </location>
</feature>
<dbReference type="PRINTS" id="PR00758">
    <property type="entry name" value="ARSENICPUMP"/>
</dbReference>
<evidence type="ECO:0000256" key="4">
    <source>
        <dbReference type="ARBA" id="ARBA00022692"/>
    </source>
</evidence>
<organism evidence="9 10">
    <name type="scientific">Funiculus sociatus GB2-A5</name>
    <dbReference type="NCBI Taxonomy" id="2933946"/>
    <lineage>
        <taxon>Bacteria</taxon>
        <taxon>Bacillati</taxon>
        <taxon>Cyanobacteriota</taxon>
        <taxon>Cyanophyceae</taxon>
        <taxon>Coleofasciculales</taxon>
        <taxon>Coleofasciculaceae</taxon>
        <taxon>Funiculus</taxon>
    </lineage>
</organism>
<gene>
    <name evidence="9" type="ORF">NDI37_18855</name>
</gene>
<reference evidence="9 10" key="1">
    <citation type="submission" date="2022-04" db="EMBL/GenBank/DDBJ databases">
        <title>Positive selection, recombination, and allopatry shape intraspecific diversity of widespread and dominant cyanobacteria.</title>
        <authorList>
            <person name="Wei J."/>
            <person name="Shu W."/>
            <person name="Hu C."/>
        </authorList>
    </citation>
    <scope>NUCLEOTIDE SEQUENCE [LARGE SCALE GENOMIC DNA]</scope>
    <source>
        <strain evidence="9 10">GB2-A5</strain>
    </source>
</reference>
<keyword evidence="4 8" id="KW-0812">Transmembrane</keyword>
<keyword evidence="10" id="KW-1185">Reference proteome</keyword>
<evidence type="ECO:0000256" key="2">
    <source>
        <dbReference type="ARBA" id="ARBA00006433"/>
    </source>
</evidence>
<feature type="transmembrane region" description="Helical" evidence="8">
    <location>
        <begin position="128"/>
        <end position="151"/>
    </location>
</feature>
<evidence type="ECO:0000256" key="8">
    <source>
        <dbReference type="SAM" id="Phobius"/>
    </source>
</evidence>
<dbReference type="NCBIfam" id="NF011980">
    <property type="entry name" value="PRK15445.1"/>
    <property type="match status" value="1"/>
</dbReference>
<dbReference type="Proteomes" id="UP001442494">
    <property type="component" value="Unassembled WGS sequence"/>
</dbReference>
<feature type="transmembrane region" description="Helical" evidence="8">
    <location>
        <begin position="58"/>
        <end position="87"/>
    </location>
</feature>
<keyword evidence="3" id="KW-1003">Cell membrane</keyword>
<keyword evidence="7 8" id="KW-0472">Membrane</keyword>
<comment type="subcellular location">
    <subcellularLocation>
        <location evidence="1">Cell membrane</location>
        <topology evidence="1">Multi-pass membrane protein</topology>
    </subcellularLocation>
</comment>
<feature type="transmembrane region" description="Helical" evidence="8">
    <location>
        <begin position="227"/>
        <end position="245"/>
    </location>
</feature>
<proteinExistence type="inferred from homology"/>
<dbReference type="PANTHER" id="PTHR43302">
    <property type="entry name" value="TRANSPORTER ARSB-RELATED"/>
    <property type="match status" value="1"/>
</dbReference>
<evidence type="ECO:0000256" key="6">
    <source>
        <dbReference type="ARBA" id="ARBA00022989"/>
    </source>
</evidence>
<accession>A0ABV0JSU1</accession>
<comment type="caution">
    <text evidence="9">The sequence shown here is derived from an EMBL/GenBank/DDBJ whole genome shotgun (WGS) entry which is preliminary data.</text>
</comment>
<name>A0ABV0JSU1_9CYAN</name>
<feature type="transmembrane region" description="Helical" evidence="8">
    <location>
        <begin position="414"/>
        <end position="439"/>
    </location>
</feature>
<dbReference type="InterPro" id="IPR000802">
    <property type="entry name" value="Arsenical_pump_ArsB"/>
</dbReference>
<feature type="transmembrane region" description="Helical" evidence="8">
    <location>
        <begin position="6"/>
        <end position="23"/>
    </location>
</feature>
<dbReference type="CDD" id="cd01118">
    <property type="entry name" value="ArsB_permease"/>
    <property type="match status" value="1"/>
</dbReference>
<evidence type="ECO:0000256" key="5">
    <source>
        <dbReference type="ARBA" id="ARBA00022849"/>
    </source>
</evidence>
<evidence type="ECO:0000256" key="7">
    <source>
        <dbReference type="ARBA" id="ARBA00023136"/>
    </source>
</evidence>
<feature type="transmembrane region" description="Helical" evidence="8">
    <location>
        <begin position="326"/>
        <end position="346"/>
    </location>
</feature>
<feature type="transmembrane region" description="Helical" evidence="8">
    <location>
        <begin position="182"/>
        <end position="204"/>
    </location>
</feature>
<evidence type="ECO:0000313" key="10">
    <source>
        <dbReference type="Proteomes" id="UP001442494"/>
    </source>
</evidence>
<evidence type="ECO:0000256" key="1">
    <source>
        <dbReference type="ARBA" id="ARBA00004651"/>
    </source>
</evidence>
<feature type="transmembrane region" description="Helical" evidence="8">
    <location>
        <begin position="251"/>
        <end position="272"/>
    </location>
</feature>
<dbReference type="NCBIfam" id="TIGR00935">
    <property type="entry name" value="2a45"/>
    <property type="match status" value="1"/>
</dbReference>
<evidence type="ECO:0000313" key="9">
    <source>
        <dbReference type="EMBL" id="MEP0866520.1"/>
    </source>
</evidence>
<dbReference type="Pfam" id="PF02040">
    <property type="entry name" value="ArsB"/>
    <property type="match status" value="1"/>
</dbReference>
<dbReference type="RefSeq" id="WP_190422331.1">
    <property type="nucleotide sequence ID" value="NZ_JAMPKK010000045.1"/>
</dbReference>
<comment type="similarity">
    <text evidence="2">Belongs to the ArsB family.</text>
</comment>
<feature type="transmembrane region" description="Helical" evidence="8">
    <location>
        <begin position="99"/>
        <end position="116"/>
    </location>
</feature>
<evidence type="ECO:0000256" key="3">
    <source>
        <dbReference type="ARBA" id="ARBA00022475"/>
    </source>
</evidence>